<reference evidence="1 2" key="1">
    <citation type="submission" date="2019-09" db="EMBL/GenBank/DDBJ databases">
        <title>Genome sequence and assembly of Taibaiella sp.</title>
        <authorList>
            <person name="Chhetri G."/>
        </authorList>
    </citation>
    <scope>NUCLEOTIDE SEQUENCE [LARGE SCALE GENOMIC DNA]</scope>
    <source>
        <strain evidence="1 2">KVB11</strain>
    </source>
</reference>
<evidence type="ECO:0000313" key="2">
    <source>
        <dbReference type="Proteomes" id="UP000323632"/>
    </source>
</evidence>
<proteinExistence type="predicted"/>
<dbReference type="Proteomes" id="UP000323632">
    <property type="component" value="Unassembled WGS sequence"/>
</dbReference>
<protein>
    <submittedName>
        <fullName evidence="1">Uncharacterized protein</fullName>
    </submittedName>
</protein>
<dbReference type="RefSeq" id="WP_150034101.1">
    <property type="nucleotide sequence ID" value="NZ_VWSH01000004.1"/>
</dbReference>
<name>A0A5M6CBM0_9BACT</name>
<sequence>MKKILYIAVALFSICFTQCTKPSKDFTFSINPNPFDHTVTMNFYDAAHPGTPPAGIIITISGQDANDVYEISGVKRYNVVDGILSLGLLYKANPTDGSPAKFTVKAEAPGYLPVLIPVTIKVGQPLKLINVSMINKADPPAGVNVNVTTTTLTGDSTSTNVVIPPPASAGPNDQVVSIDIPAGTSFKDEAGNVISGSTLTSTVVSFSSTSPSSLNAFPGGTASDNIKDASGNTVAGRFRTAGFADITMAVGATEVKTFTKPITLHMGVSSTQINPATGTVFSAGQTIPVWSYQTATGQWSYEQVATITNGANGLEANFPTTHLTYYNLAVMENICNSSSVVFNTGLTSSESFLIDIFAANDPNIPVVAGFLVQVANGGTVTFDNVPTGNLNVKVYRNTAANSQTNFMVRDGSPVGIYSGALCGNTPTITLNIPVLTPITFDIQGRCPSSSANPIVRPTVGVWYRAYGSGSAYQLLGQVIQGYFSTTNLSLNAKYDFKVIWGGNKVFLKTKIVDSTSYHRTVVVPPDQISTFCQ</sequence>
<comment type="caution">
    <text evidence="1">The sequence shown here is derived from an EMBL/GenBank/DDBJ whole genome shotgun (WGS) entry which is preliminary data.</text>
</comment>
<dbReference type="AlphaFoldDB" id="A0A5M6CBM0"/>
<accession>A0A5M6CBM0</accession>
<gene>
    <name evidence="1" type="ORF">F0919_17605</name>
</gene>
<keyword evidence="2" id="KW-1185">Reference proteome</keyword>
<dbReference type="EMBL" id="VWSH01000004">
    <property type="protein sequence ID" value="KAA5532598.1"/>
    <property type="molecule type" value="Genomic_DNA"/>
</dbReference>
<evidence type="ECO:0000313" key="1">
    <source>
        <dbReference type="EMBL" id="KAA5532598.1"/>
    </source>
</evidence>
<organism evidence="1 2">
    <name type="scientific">Taibaiella lutea</name>
    <dbReference type="NCBI Taxonomy" id="2608001"/>
    <lineage>
        <taxon>Bacteria</taxon>
        <taxon>Pseudomonadati</taxon>
        <taxon>Bacteroidota</taxon>
        <taxon>Chitinophagia</taxon>
        <taxon>Chitinophagales</taxon>
        <taxon>Chitinophagaceae</taxon>
        <taxon>Taibaiella</taxon>
    </lineage>
</organism>